<reference evidence="1 2" key="2">
    <citation type="submission" date="2017-05" db="EMBL/GenBank/DDBJ databases">
        <title>Genome of Chryseobacterium haifense.</title>
        <authorList>
            <person name="Newman J.D."/>
        </authorList>
    </citation>
    <scope>NUCLEOTIDE SEQUENCE [LARGE SCALE GENOMIC DNA]</scope>
    <source>
        <strain evidence="1 2">DSM 19056</strain>
    </source>
</reference>
<evidence type="ECO:0008006" key="3">
    <source>
        <dbReference type="Google" id="ProtNLM"/>
    </source>
</evidence>
<dbReference type="EMBL" id="JASZ02000053">
    <property type="protein sequence ID" value="OWK97016.1"/>
    <property type="molecule type" value="Genomic_DNA"/>
</dbReference>
<dbReference type="AlphaFoldDB" id="A0A246B6M4"/>
<evidence type="ECO:0000313" key="1">
    <source>
        <dbReference type="EMBL" id="OWK97016.1"/>
    </source>
</evidence>
<proteinExistence type="predicted"/>
<dbReference type="RefSeq" id="WP_143755912.1">
    <property type="nucleotide sequence ID" value="NZ_JASZ02000053.1"/>
</dbReference>
<comment type="caution">
    <text evidence="1">The sequence shown here is derived from an EMBL/GenBank/DDBJ whole genome shotgun (WGS) entry which is preliminary data.</text>
</comment>
<sequence>MNDFELKKDKWLKEVAEQCHEFALKTDLDFYVFQTPIFYSPDLLIIGINPGGNKSYSQLLLDKGYNKRPFDDLGYNENTLNTKPKWEVEAKEKGNDTMRNAFKRVFNKDNNLNVLENSVMMNMFYFNTQKEIHINNIDIKEEIKNYCIEKTREFIEILNPKNILFLTSNNTNLKNCSVKNIETLGSNVKKGLLGERVIYAIPHYGSYSAYSYVNAEKMGRKLSEIF</sequence>
<keyword evidence="2" id="KW-1185">Reference proteome</keyword>
<dbReference type="Proteomes" id="UP000197587">
    <property type="component" value="Unassembled WGS sequence"/>
</dbReference>
<gene>
    <name evidence="1" type="ORF">AP75_13450</name>
</gene>
<name>A0A246B6M4_9FLAO</name>
<reference evidence="1 2" key="1">
    <citation type="submission" date="2014-01" db="EMBL/GenBank/DDBJ databases">
        <authorList>
            <consortium name="Genome Consortium for Active Teaching"/>
            <person name="Sontag T.C."/>
            <person name="Newman J.D."/>
        </authorList>
    </citation>
    <scope>NUCLEOTIDE SEQUENCE [LARGE SCALE GENOMIC DNA]</scope>
    <source>
        <strain evidence="1 2">DSM 19056</strain>
    </source>
</reference>
<evidence type="ECO:0000313" key="2">
    <source>
        <dbReference type="Proteomes" id="UP000197587"/>
    </source>
</evidence>
<accession>A0A246B6M4</accession>
<protein>
    <recommendedName>
        <fullName evidence="3">Uracil-DNA glycosylase-like domain-containing protein</fullName>
    </recommendedName>
</protein>
<organism evidence="1 2">
    <name type="scientific">Kaistella haifensis DSM 19056</name>
    <dbReference type="NCBI Taxonomy" id="1450526"/>
    <lineage>
        <taxon>Bacteria</taxon>
        <taxon>Pseudomonadati</taxon>
        <taxon>Bacteroidota</taxon>
        <taxon>Flavobacteriia</taxon>
        <taxon>Flavobacteriales</taxon>
        <taxon>Weeksellaceae</taxon>
        <taxon>Chryseobacterium group</taxon>
        <taxon>Kaistella</taxon>
    </lineage>
</organism>